<evidence type="ECO:0000313" key="6">
    <source>
        <dbReference type="Proteomes" id="UP000271010"/>
    </source>
</evidence>
<comment type="catalytic activity">
    <reaction evidence="1">
        <text>(4aS,6R)-4a-hydroxy-L-erythro-5,6,7,8-tetrahydrobiopterin = (6R)-L-erythro-6,7-dihydrobiopterin + H2O</text>
        <dbReference type="Rhea" id="RHEA:11920"/>
        <dbReference type="ChEBI" id="CHEBI:15377"/>
        <dbReference type="ChEBI" id="CHEBI:15642"/>
        <dbReference type="ChEBI" id="CHEBI:43120"/>
        <dbReference type="EC" id="4.2.1.96"/>
    </reaction>
</comment>
<keyword evidence="4" id="KW-0456">Lyase</keyword>
<reference evidence="5 6" key="1">
    <citation type="submission" date="2018-11" db="EMBL/GenBank/DDBJ databases">
        <title>Rufibacter latericius sp. nov., isolated from water in Baiyang Lake.</title>
        <authorList>
            <person name="Yang Y."/>
        </authorList>
    </citation>
    <scope>NUCLEOTIDE SEQUENCE [LARGE SCALE GENOMIC DNA]</scope>
    <source>
        <strain evidence="5 6">MCC P1</strain>
    </source>
</reference>
<dbReference type="PANTHER" id="PTHR12599:SF0">
    <property type="entry name" value="PTERIN-4-ALPHA-CARBINOLAMINE DEHYDRATASE"/>
    <property type="match status" value="1"/>
</dbReference>
<evidence type="ECO:0000256" key="4">
    <source>
        <dbReference type="ARBA" id="ARBA00023239"/>
    </source>
</evidence>
<dbReference type="EMBL" id="RJJE01000002">
    <property type="protein sequence ID" value="RNI32374.1"/>
    <property type="molecule type" value="Genomic_DNA"/>
</dbReference>
<evidence type="ECO:0000256" key="1">
    <source>
        <dbReference type="ARBA" id="ARBA00001554"/>
    </source>
</evidence>
<evidence type="ECO:0000256" key="3">
    <source>
        <dbReference type="ARBA" id="ARBA00013252"/>
    </source>
</evidence>
<dbReference type="Pfam" id="PF01329">
    <property type="entry name" value="Pterin_4a"/>
    <property type="match status" value="1"/>
</dbReference>
<gene>
    <name evidence="5" type="ORF">EFA69_03360</name>
</gene>
<dbReference type="RefSeq" id="WP_123131674.1">
    <property type="nucleotide sequence ID" value="NZ_JBHMAD010000006.1"/>
</dbReference>
<dbReference type="InterPro" id="IPR036428">
    <property type="entry name" value="PCD_sf"/>
</dbReference>
<accession>A0A3M9N3K4</accession>
<protein>
    <recommendedName>
        <fullName evidence="3">4a-hydroxytetrahydrobiopterin dehydratase</fullName>
        <ecNumber evidence="3">4.2.1.96</ecNumber>
    </recommendedName>
</protein>
<dbReference type="GO" id="GO:0008124">
    <property type="term" value="F:4-alpha-hydroxytetrahydrobiopterin dehydratase activity"/>
    <property type="evidence" value="ECO:0007669"/>
    <property type="project" value="UniProtKB-EC"/>
</dbReference>
<dbReference type="Proteomes" id="UP000271010">
    <property type="component" value="Unassembled WGS sequence"/>
</dbReference>
<dbReference type="AlphaFoldDB" id="A0A3M9N3K4"/>
<sequence>MWTEEENCLRRRFTFKDFKEAFGFMVEVALVAEELNHHPWWSNAYNRVEIRLSTHDAGNVVTPKDHELARRIDRIAQGYGL</sequence>
<evidence type="ECO:0000256" key="2">
    <source>
        <dbReference type="ARBA" id="ARBA00006472"/>
    </source>
</evidence>
<dbReference type="InterPro" id="IPR001533">
    <property type="entry name" value="Pterin_deHydtase"/>
</dbReference>
<name>A0A3M9N3K4_9BACT</name>
<dbReference type="OrthoDB" id="9794987at2"/>
<dbReference type="GO" id="GO:0006729">
    <property type="term" value="P:tetrahydrobiopterin biosynthetic process"/>
    <property type="evidence" value="ECO:0007669"/>
    <property type="project" value="InterPro"/>
</dbReference>
<dbReference type="PANTHER" id="PTHR12599">
    <property type="entry name" value="PTERIN-4-ALPHA-CARBINOLAMINE DEHYDRATASE"/>
    <property type="match status" value="1"/>
</dbReference>
<organism evidence="5 6">
    <name type="scientific">Rufibacter immobilis</name>
    <dbReference type="NCBI Taxonomy" id="1348778"/>
    <lineage>
        <taxon>Bacteria</taxon>
        <taxon>Pseudomonadati</taxon>
        <taxon>Bacteroidota</taxon>
        <taxon>Cytophagia</taxon>
        <taxon>Cytophagales</taxon>
        <taxon>Hymenobacteraceae</taxon>
        <taxon>Rufibacter</taxon>
    </lineage>
</organism>
<dbReference type="EC" id="4.2.1.96" evidence="3"/>
<dbReference type="Gene3D" id="3.30.1360.20">
    <property type="entry name" value="Transcriptional coactivator/pterin dehydratase"/>
    <property type="match status" value="1"/>
</dbReference>
<comment type="caution">
    <text evidence="5">The sequence shown here is derived from an EMBL/GenBank/DDBJ whole genome shotgun (WGS) entry which is preliminary data.</text>
</comment>
<comment type="similarity">
    <text evidence="2">Belongs to the pterin-4-alpha-carbinolamine dehydratase family.</text>
</comment>
<proteinExistence type="inferred from homology"/>
<keyword evidence="6" id="KW-1185">Reference proteome</keyword>
<evidence type="ECO:0000313" key="5">
    <source>
        <dbReference type="EMBL" id="RNI32374.1"/>
    </source>
</evidence>
<dbReference type="SUPFAM" id="SSF55248">
    <property type="entry name" value="PCD-like"/>
    <property type="match status" value="1"/>
</dbReference>